<organism evidence="1 2">
    <name type="scientific">Melastoma candidum</name>
    <dbReference type="NCBI Taxonomy" id="119954"/>
    <lineage>
        <taxon>Eukaryota</taxon>
        <taxon>Viridiplantae</taxon>
        <taxon>Streptophyta</taxon>
        <taxon>Embryophyta</taxon>
        <taxon>Tracheophyta</taxon>
        <taxon>Spermatophyta</taxon>
        <taxon>Magnoliopsida</taxon>
        <taxon>eudicotyledons</taxon>
        <taxon>Gunneridae</taxon>
        <taxon>Pentapetalae</taxon>
        <taxon>rosids</taxon>
        <taxon>malvids</taxon>
        <taxon>Myrtales</taxon>
        <taxon>Melastomataceae</taxon>
        <taxon>Melastomatoideae</taxon>
        <taxon>Melastomateae</taxon>
        <taxon>Melastoma</taxon>
    </lineage>
</organism>
<evidence type="ECO:0000313" key="2">
    <source>
        <dbReference type="Proteomes" id="UP001057402"/>
    </source>
</evidence>
<gene>
    <name evidence="1" type="ORF">MLD38_002725</name>
</gene>
<accession>A0ACB9S016</accession>
<name>A0ACB9S016_9MYRT</name>
<reference evidence="2" key="1">
    <citation type="journal article" date="2023" name="Front. Plant Sci.">
        <title>Chromosomal-level genome assembly of Melastoma candidum provides insights into trichome evolution.</title>
        <authorList>
            <person name="Zhong Y."/>
            <person name="Wu W."/>
            <person name="Sun C."/>
            <person name="Zou P."/>
            <person name="Liu Y."/>
            <person name="Dai S."/>
            <person name="Zhou R."/>
        </authorList>
    </citation>
    <scope>NUCLEOTIDE SEQUENCE [LARGE SCALE GENOMIC DNA]</scope>
</reference>
<protein>
    <submittedName>
        <fullName evidence="1">Uncharacterized protein</fullName>
    </submittedName>
</protein>
<sequence>MSHTSADSDDEMFSSDQIGSPSVDKGKSSGSADGGTILKKGPWTSAEDMILVDYVKKHGEGNWNAVQKYSGLSRCGKSCRLRWANHLRPNLKKGAFSAEEERLIVELHAKMGNKWARMAAHLPGRTDNEIKNYWNTRIKRRQRAGLPLYPAELSMHMLQDDHQRQNPFGISNGYKVRRNCLQNSPYEFSDAVFDSLRANSSIFPYIPEISGISGSDMLMKGFDSSHHNFSPPTLPRQKRTRESASLYHGYASTTNDAFSTLFDAFEDGMGEKLASSLPSSLPTDHDSTDADPLSFAVVQGSHGLINSACEPPPEAMKLELPSLQYTETDLSSWDTSSSPPTLLESVDNFIQSPIRTGKVETESLSPRNSGLLDALVHEAKILSTGKNHSYDKCSAASASSTVTPGDMSSSCPDICKTEWEEYGDPISPLGHSATSAFKECTPSSASRSSSDKHLPDAYSAYKVKPEPLWQAQPQQKEQQIPPHCDPMRPDALLASDWIGLGAAASFKDQDTIALLLGDDLCNEYKQSTGFAADLGWGLSSCTWNTMPGCNMFDFP</sequence>
<keyword evidence="2" id="KW-1185">Reference proteome</keyword>
<dbReference type="EMBL" id="CM042881">
    <property type="protein sequence ID" value="KAI4384597.1"/>
    <property type="molecule type" value="Genomic_DNA"/>
</dbReference>
<comment type="caution">
    <text evidence="1">The sequence shown here is derived from an EMBL/GenBank/DDBJ whole genome shotgun (WGS) entry which is preliminary data.</text>
</comment>
<evidence type="ECO:0000313" key="1">
    <source>
        <dbReference type="EMBL" id="KAI4384597.1"/>
    </source>
</evidence>
<dbReference type="Proteomes" id="UP001057402">
    <property type="component" value="Chromosome 2"/>
</dbReference>
<proteinExistence type="predicted"/>